<accession>A0A9D1N366</accession>
<organism evidence="1 2">
    <name type="scientific">Candidatus Aphodomorpha intestinavium</name>
    <dbReference type="NCBI Taxonomy" id="2840672"/>
    <lineage>
        <taxon>Bacteria</taxon>
        <taxon>Bacillati</taxon>
        <taxon>Bacillota</taxon>
        <taxon>Clostridia</taxon>
        <taxon>Eubacteriales</taxon>
        <taxon>Candidatus Aphodomorpha</taxon>
    </lineage>
</organism>
<dbReference type="GO" id="GO:0005737">
    <property type="term" value="C:cytoplasm"/>
    <property type="evidence" value="ECO:0007669"/>
    <property type="project" value="TreeGrafter"/>
</dbReference>
<dbReference type="InterPro" id="IPR003462">
    <property type="entry name" value="ODC_Mu_crystall"/>
</dbReference>
<dbReference type="SUPFAM" id="SSF51735">
    <property type="entry name" value="NAD(P)-binding Rossmann-fold domains"/>
    <property type="match status" value="1"/>
</dbReference>
<dbReference type="AlphaFoldDB" id="A0A9D1N366"/>
<dbReference type="Proteomes" id="UP000824128">
    <property type="component" value="Unassembled WGS sequence"/>
</dbReference>
<sequence>MDKSAKLLWLSQEDVIATGVLDDDIGKIIDAEIKAYSLIANGEGADPVAPQVHFQGDQAGNIFAIHPAWVAGDVNVAGMKLGARAPENRKVGMPSITSIVEMINPENGRPFCIGDSTLMTAYRTGATTGVGARYFARKDSEVVGLCGASVMGRPQIMAICHELKNIKEIRLYDLYQEKAEAFKAEMEPIIGKTITVVDSAEKALKDADVIAPTTLVSAKNAYIKPEWLKPGAFCANISDNDYTFDAVKKMDRICYDSKKQFGIPVTMGLMKEAGLLNPDDCVQIGDVINGKAPGRQSDKE</sequence>
<dbReference type="Gene3D" id="3.30.1780.10">
    <property type="entry name" value="ornithine cyclodeaminase, domain 1"/>
    <property type="match status" value="1"/>
</dbReference>
<proteinExistence type="predicted"/>
<comment type="caution">
    <text evidence="1">The sequence shown here is derived from an EMBL/GenBank/DDBJ whole genome shotgun (WGS) entry which is preliminary data.</text>
</comment>
<dbReference type="PIRSF" id="PIRSF001439">
    <property type="entry name" value="CryM"/>
    <property type="match status" value="1"/>
</dbReference>
<feature type="non-terminal residue" evidence="1">
    <location>
        <position position="300"/>
    </location>
</feature>
<dbReference type="Gene3D" id="3.40.50.720">
    <property type="entry name" value="NAD(P)-binding Rossmann-like Domain"/>
    <property type="match status" value="1"/>
</dbReference>
<dbReference type="PANTHER" id="PTHR13812">
    <property type="entry name" value="KETIMINE REDUCTASE MU-CRYSTALLIN"/>
    <property type="match status" value="1"/>
</dbReference>
<dbReference type="InterPro" id="IPR036291">
    <property type="entry name" value="NAD(P)-bd_dom_sf"/>
</dbReference>
<dbReference type="PANTHER" id="PTHR13812:SF19">
    <property type="entry name" value="KETIMINE REDUCTASE MU-CRYSTALLIN"/>
    <property type="match status" value="1"/>
</dbReference>
<gene>
    <name evidence="1" type="ORF">IAD24_03955</name>
</gene>
<reference evidence="1" key="1">
    <citation type="submission" date="2020-10" db="EMBL/GenBank/DDBJ databases">
        <authorList>
            <person name="Gilroy R."/>
        </authorList>
    </citation>
    <scope>NUCLEOTIDE SEQUENCE</scope>
    <source>
        <strain evidence="1">ChiGjej2B2-16831</strain>
    </source>
</reference>
<dbReference type="Pfam" id="PF02423">
    <property type="entry name" value="OCD_Mu_crystall"/>
    <property type="match status" value="1"/>
</dbReference>
<evidence type="ECO:0000313" key="1">
    <source>
        <dbReference type="EMBL" id="HIU94292.1"/>
    </source>
</evidence>
<dbReference type="InterPro" id="IPR023401">
    <property type="entry name" value="ODC_N"/>
</dbReference>
<dbReference type="EMBL" id="DVNZ01000126">
    <property type="protein sequence ID" value="HIU94292.1"/>
    <property type="molecule type" value="Genomic_DNA"/>
</dbReference>
<name>A0A9D1N366_9FIRM</name>
<reference evidence="1" key="2">
    <citation type="journal article" date="2021" name="PeerJ">
        <title>Extensive microbial diversity within the chicken gut microbiome revealed by metagenomics and culture.</title>
        <authorList>
            <person name="Gilroy R."/>
            <person name="Ravi A."/>
            <person name="Getino M."/>
            <person name="Pursley I."/>
            <person name="Horton D.L."/>
            <person name="Alikhan N.F."/>
            <person name="Baker D."/>
            <person name="Gharbi K."/>
            <person name="Hall N."/>
            <person name="Watson M."/>
            <person name="Adriaenssens E.M."/>
            <person name="Foster-Nyarko E."/>
            <person name="Jarju S."/>
            <person name="Secka A."/>
            <person name="Antonio M."/>
            <person name="Oren A."/>
            <person name="Chaudhuri R.R."/>
            <person name="La Ragione R."/>
            <person name="Hildebrand F."/>
            <person name="Pallen M.J."/>
        </authorList>
    </citation>
    <scope>NUCLEOTIDE SEQUENCE</scope>
    <source>
        <strain evidence="1">ChiGjej2B2-16831</strain>
    </source>
</reference>
<evidence type="ECO:0000313" key="2">
    <source>
        <dbReference type="Proteomes" id="UP000824128"/>
    </source>
</evidence>
<protein>
    <submittedName>
        <fullName evidence="1">Ornithine cyclodeaminase family protein</fullName>
    </submittedName>
</protein>